<evidence type="ECO:0000313" key="10">
    <source>
        <dbReference type="Proteomes" id="UP001364617"/>
    </source>
</evidence>
<dbReference type="Gene3D" id="3.30.460.10">
    <property type="entry name" value="Beta Polymerase, domain 2"/>
    <property type="match status" value="1"/>
</dbReference>
<keyword evidence="10" id="KW-1185">Reference proteome</keyword>
<dbReference type="PROSITE" id="PS50137">
    <property type="entry name" value="DS_RBD"/>
    <property type="match status" value="2"/>
</dbReference>
<dbReference type="InterPro" id="IPR049402">
    <property type="entry name" value="DZF_dom_C"/>
</dbReference>
<accession>A0AAN9H8K4</accession>
<feature type="compositionally biased region" description="Polar residues" evidence="6">
    <location>
        <begin position="553"/>
        <end position="562"/>
    </location>
</feature>
<dbReference type="GO" id="GO:0003727">
    <property type="term" value="F:single-stranded RNA binding"/>
    <property type="evidence" value="ECO:0007669"/>
    <property type="project" value="TreeGrafter"/>
</dbReference>
<feature type="domain" description="DRBM" evidence="7">
    <location>
        <begin position="462"/>
        <end position="528"/>
    </location>
</feature>
<dbReference type="SUPFAM" id="SSF54768">
    <property type="entry name" value="dsRNA-binding domain-like"/>
    <property type="match status" value="2"/>
</dbReference>
<evidence type="ECO:0000256" key="1">
    <source>
        <dbReference type="ARBA" id="ARBA00004496"/>
    </source>
</evidence>
<gene>
    <name evidence="9" type="ORF">R3I93_009742</name>
</gene>
<dbReference type="GO" id="GO:0005737">
    <property type="term" value="C:cytoplasm"/>
    <property type="evidence" value="ECO:0007669"/>
    <property type="project" value="UniProtKB-SubCell"/>
</dbReference>
<evidence type="ECO:0000256" key="2">
    <source>
        <dbReference type="ARBA" id="ARBA00022490"/>
    </source>
</evidence>
<keyword evidence="2" id="KW-0963">Cytoplasm</keyword>
<dbReference type="Pfam" id="PF00035">
    <property type="entry name" value="dsrm"/>
    <property type="match status" value="2"/>
</dbReference>
<feature type="domain" description="DRBM" evidence="7">
    <location>
        <begin position="574"/>
        <end position="640"/>
    </location>
</feature>
<keyword evidence="4" id="KW-0238">DNA-binding</keyword>
<dbReference type="EMBL" id="JAYKXH010000010">
    <property type="protein sequence ID" value="KAK7154887.1"/>
    <property type="molecule type" value="Genomic_DNA"/>
</dbReference>
<dbReference type="InterPro" id="IPR043519">
    <property type="entry name" value="NT_sf"/>
</dbReference>
<dbReference type="FunFam" id="3.30.160.20:FF:000006">
    <property type="entry name" value="interleukin enhancer-binding factor 3 isoform X2"/>
    <property type="match status" value="1"/>
</dbReference>
<reference evidence="9 10" key="1">
    <citation type="submission" date="2024-02" db="EMBL/GenBank/DDBJ databases">
        <title>Chromosome-level genome assembly of the Eurasian Minnow (Phoxinus phoxinus).</title>
        <authorList>
            <person name="Oriowo T.O."/>
            <person name="Martin S."/>
            <person name="Stange M."/>
            <person name="Chrysostomakis Y."/>
            <person name="Brown T."/>
            <person name="Winkler S."/>
            <person name="Kukowka S."/>
            <person name="Myers E.W."/>
            <person name="Bohne A."/>
        </authorList>
    </citation>
    <scope>NUCLEOTIDE SEQUENCE [LARGE SCALE GENOMIC DNA]</scope>
    <source>
        <strain evidence="9">ZFMK-TIS-60720</strain>
        <tissue evidence="9">Whole Organism</tissue>
    </source>
</reference>
<feature type="region of interest" description="Disordered" evidence="6">
    <location>
        <begin position="1"/>
        <end position="25"/>
    </location>
</feature>
<dbReference type="GO" id="GO:0071011">
    <property type="term" value="C:precatalytic spliceosome"/>
    <property type="evidence" value="ECO:0007669"/>
    <property type="project" value="TreeGrafter"/>
</dbReference>
<feature type="domain" description="DZF" evidence="8">
    <location>
        <begin position="104"/>
        <end position="461"/>
    </location>
</feature>
<dbReference type="Proteomes" id="UP001364617">
    <property type="component" value="Unassembled WGS sequence"/>
</dbReference>
<comment type="caution">
    <text evidence="9">The sequence shown here is derived from an EMBL/GenBank/DDBJ whole genome shotgun (WGS) entry which is preliminary data.</text>
</comment>
<dbReference type="InterPro" id="IPR006561">
    <property type="entry name" value="DZF_dom"/>
</dbReference>
<dbReference type="Gene3D" id="1.10.1410.40">
    <property type="match status" value="1"/>
</dbReference>
<dbReference type="PANTHER" id="PTHR45762">
    <property type="entry name" value="ZINC FINGER RNA-BINDING PROTEIN"/>
    <property type="match status" value="1"/>
</dbReference>
<evidence type="ECO:0000259" key="7">
    <source>
        <dbReference type="PROSITE" id="PS50137"/>
    </source>
</evidence>
<comment type="subcellular location">
    <subcellularLocation>
        <location evidence="1">Cytoplasm</location>
    </subcellularLocation>
</comment>
<feature type="region of interest" description="Disordered" evidence="6">
    <location>
        <begin position="531"/>
        <end position="583"/>
    </location>
</feature>
<organism evidence="9 10">
    <name type="scientific">Phoxinus phoxinus</name>
    <name type="common">Eurasian minnow</name>
    <dbReference type="NCBI Taxonomy" id="58324"/>
    <lineage>
        <taxon>Eukaryota</taxon>
        <taxon>Metazoa</taxon>
        <taxon>Chordata</taxon>
        <taxon>Craniata</taxon>
        <taxon>Vertebrata</taxon>
        <taxon>Euteleostomi</taxon>
        <taxon>Actinopterygii</taxon>
        <taxon>Neopterygii</taxon>
        <taxon>Teleostei</taxon>
        <taxon>Ostariophysi</taxon>
        <taxon>Cypriniformes</taxon>
        <taxon>Leuciscidae</taxon>
        <taxon>Phoxininae</taxon>
        <taxon>Phoxinus</taxon>
    </lineage>
</organism>
<evidence type="ECO:0000313" key="9">
    <source>
        <dbReference type="EMBL" id="KAK7154887.1"/>
    </source>
</evidence>
<evidence type="ECO:0000259" key="8">
    <source>
        <dbReference type="PROSITE" id="PS51703"/>
    </source>
</evidence>
<sequence length="844" mass="92910">MDMAQMGHFPRRREGPLPPHPPPSWDENQAYDELLYWDNLMQEGHRLHPHDYDRYEELRYWYDCLCYEEDLRQYNDYIVEYRKWEDENVHSGEPLPPMRPPPQRTFVNEDRYIKAKHTTVYPSAEQLDSVQSMVSHMECALKSVSDWLNEKESSAADTESSDSPQSKLRGVLRVGLVAKGLLLKDNLELELVLLSRDMPTSSLLRLISGKLSEFIKDVTEEKYVITPSIQEAAIIVTSTNEPMLKLSIHLTSPMVREQVEKESSGEPCAESSPQDALDRQKCLASLASLRQAKWFQAKVSGVESCVVVIRILRDLCSRVSTWAPLKGWILELLCQKSISTSERLLGPGEAFRRVLECLASGILMEDGPGISDPCERDNTDAGAHLTLQEREDITQSAQFALRLSAFGQLYKVLGMDRLNSKASRMLSEHNRVGDFPAKRPREVYDAGDLEIKSKFPRKEKSEPANALMKLNQLRPGTLYRLASQTGPEHEPQFTMAVEVDGITYEATGPSKRSAKLHVAQKVLLALGVPLPSETKPADENKSQSVAAPAASGSDETTPSGSDDGTEGGPILTKHGKNPVMELNEKRRSLKYELVSVKGRFNDKTFTIEVEVDGQKFQGSGSNKKLAKANAALAALEQLFPEGSPADPLKKKRFPPMGYGMAGVPYNAGNRGRGRGRGRGFNTGNFAGSTTTAGLTPAVSVTNSSTPMVPQEDLSATAAINAAVYQAVPPPMTGYYNQYSQSYSQFKKPLSQGQGQIQNPSQNQSKTTNQQAPLVGPDYGYGYQGTGMGMGGTPDFNYAAYSGPPGTATFGPPGTTNQSYSFTQSAYPNLGGYSSGASTTDYTYR</sequence>
<evidence type="ECO:0000256" key="5">
    <source>
        <dbReference type="PROSITE-ProRule" id="PRU00266"/>
    </source>
</evidence>
<dbReference type="SMART" id="SM00358">
    <property type="entry name" value="DSRM"/>
    <property type="match status" value="2"/>
</dbReference>
<keyword evidence="3" id="KW-0677">Repeat</keyword>
<evidence type="ECO:0000256" key="6">
    <source>
        <dbReference type="SAM" id="MobiDB-lite"/>
    </source>
</evidence>
<dbReference type="CDD" id="cd19897">
    <property type="entry name" value="DSRM_STRBP-like_rpt2"/>
    <property type="match status" value="1"/>
</dbReference>
<dbReference type="AlphaFoldDB" id="A0AAN9H8K4"/>
<dbReference type="FunFam" id="3.30.460.10:FF:000003">
    <property type="entry name" value="interleukin enhancer-binding factor 3 isoform X2"/>
    <property type="match status" value="1"/>
</dbReference>
<dbReference type="FunFam" id="1.10.1410.40:FF:000001">
    <property type="entry name" value="interleukin enhancer-binding factor 3 isoform X1"/>
    <property type="match status" value="1"/>
</dbReference>
<dbReference type="PROSITE" id="PS51703">
    <property type="entry name" value="DZF"/>
    <property type="match status" value="1"/>
</dbReference>
<dbReference type="InterPro" id="IPR049401">
    <property type="entry name" value="DZF_dom_N"/>
</dbReference>
<name>A0AAN9H8K4_9TELE</name>
<dbReference type="InterPro" id="IPR014720">
    <property type="entry name" value="dsRBD_dom"/>
</dbReference>
<dbReference type="GO" id="GO:0003725">
    <property type="term" value="F:double-stranded RNA binding"/>
    <property type="evidence" value="ECO:0007669"/>
    <property type="project" value="TreeGrafter"/>
</dbReference>
<evidence type="ECO:0000256" key="4">
    <source>
        <dbReference type="ARBA" id="ARBA00023125"/>
    </source>
</evidence>
<dbReference type="Gene3D" id="3.30.160.20">
    <property type="match status" value="2"/>
</dbReference>
<feature type="region of interest" description="Disordered" evidence="6">
    <location>
        <begin position="746"/>
        <end position="776"/>
    </location>
</feature>
<dbReference type="Pfam" id="PF07528">
    <property type="entry name" value="DZF_N"/>
    <property type="match status" value="1"/>
</dbReference>
<dbReference type="Pfam" id="PF20965">
    <property type="entry name" value="DZF_C"/>
    <property type="match status" value="1"/>
</dbReference>
<dbReference type="PANTHER" id="PTHR45762:SF4">
    <property type="entry name" value="INTERLEUKIN ENHANCER-BINDING FACTOR 3"/>
    <property type="match status" value="1"/>
</dbReference>
<dbReference type="SMART" id="SM00572">
    <property type="entry name" value="DZF"/>
    <property type="match status" value="1"/>
</dbReference>
<keyword evidence="5" id="KW-0694">RNA-binding</keyword>
<protein>
    <submittedName>
        <fullName evidence="9">Uncharacterized protein</fullName>
    </submittedName>
</protein>
<evidence type="ECO:0000256" key="3">
    <source>
        <dbReference type="ARBA" id="ARBA00022737"/>
    </source>
</evidence>
<proteinExistence type="predicted"/>
<dbReference type="GO" id="GO:0003677">
    <property type="term" value="F:DNA binding"/>
    <property type="evidence" value="ECO:0007669"/>
    <property type="project" value="UniProtKB-KW"/>
</dbReference>
<feature type="compositionally biased region" description="Polar residues" evidence="6">
    <location>
        <begin position="750"/>
        <end position="771"/>
    </location>
</feature>